<evidence type="ECO:0000256" key="7">
    <source>
        <dbReference type="ARBA" id="ARBA00022519"/>
    </source>
</evidence>
<keyword evidence="10 13" id="KW-1133">Transmembrane helix</keyword>
<sequence>MTRAVRARRIPDTAPIGAINITPLIDVMLVLLVVIIIAIPIASHKVPVDLPAGRGTPVPLPPAVLAIDRQGALHWNGAALADAALPERLAALQKSGAVLHLQTDPEARYERFDRILATVKRAGITRLGFVGNRPLED</sequence>
<keyword evidence="8 12" id="KW-0812">Transmembrane</keyword>
<keyword evidence="11 13" id="KW-0472">Membrane</keyword>
<feature type="transmembrane region" description="Helical" evidence="13">
    <location>
        <begin position="21"/>
        <end position="42"/>
    </location>
</feature>
<proteinExistence type="inferred from homology"/>
<evidence type="ECO:0000256" key="9">
    <source>
        <dbReference type="ARBA" id="ARBA00022927"/>
    </source>
</evidence>
<reference evidence="14 15" key="1">
    <citation type="submission" date="2020-03" db="EMBL/GenBank/DDBJ databases">
        <title>Genomic Encyclopedia of Type Strains, Phase IV (KMG-IV): sequencing the most valuable type-strain genomes for metagenomic binning, comparative biology and taxonomic classification.</title>
        <authorList>
            <person name="Goeker M."/>
        </authorList>
    </citation>
    <scope>NUCLEOTIDE SEQUENCE [LARGE SCALE GENOMIC DNA]</scope>
    <source>
        <strain evidence="14 15">DSM 4733</strain>
    </source>
</reference>
<dbReference type="Gene3D" id="3.30.420.270">
    <property type="match status" value="1"/>
</dbReference>
<dbReference type="Pfam" id="PF02472">
    <property type="entry name" value="ExbD"/>
    <property type="match status" value="1"/>
</dbReference>
<evidence type="ECO:0000256" key="5">
    <source>
        <dbReference type="ARBA" id="ARBA00022448"/>
    </source>
</evidence>
<evidence type="ECO:0000256" key="3">
    <source>
        <dbReference type="ARBA" id="ARBA00005811"/>
    </source>
</evidence>
<keyword evidence="7" id="KW-0997">Cell inner membrane</keyword>
<keyword evidence="9 12" id="KW-0653">Protein transport</keyword>
<comment type="similarity">
    <text evidence="3 12">Belongs to the ExbD/TolR family.</text>
</comment>
<keyword evidence="5 12" id="KW-0813">Transport</keyword>
<evidence type="ECO:0000313" key="14">
    <source>
        <dbReference type="EMBL" id="NIJ65358.1"/>
    </source>
</evidence>
<dbReference type="InterPro" id="IPR003400">
    <property type="entry name" value="ExbD"/>
</dbReference>
<name>A0A7X5V003_9SPHN</name>
<evidence type="ECO:0000256" key="8">
    <source>
        <dbReference type="ARBA" id="ARBA00022692"/>
    </source>
</evidence>
<dbReference type="GO" id="GO:0015031">
    <property type="term" value="P:protein transport"/>
    <property type="evidence" value="ECO:0007669"/>
    <property type="project" value="UniProtKB-KW"/>
</dbReference>
<dbReference type="EMBL" id="JAASQV010000002">
    <property type="protein sequence ID" value="NIJ65358.1"/>
    <property type="molecule type" value="Genomic_DNA"/>
</dbReference>
<evidence type="ECO:0000256" key="12">
    <source>
        <dbReference type="RuleBase" id="RU003879"/>
    </source>
</evidence>
<dbReference type="GO" id="GO:0005886">
    <property type="term" value="C:plasma membrane"/>
    <property type="evidence" value="ECO:0007669"/>
    <property type="project" value="UniProtKB-SubCell"/>
</dbReference>
<comment type="subcellular location">
    <subcellularLocation>
        <location evidence="2">Cell inner membrane</location>
        <topology evidence="2">Single-pass type II membrane protein</topology>
    </subcellularLocation>
    <subcellularLocation>
        <location evidence="12">Cell membrane</location>
        <topology evidence="12">Single-pass type II membrane protein</topology>
    </subcellularLocation>
</comment>
<accession>A0A7X5V003</accession>
<gene>
    <name evidence="14" type="ORF">FHR20_002320</name>
</gene>
<comment type="caution">
    <text evidence="14">The sequence shown here is derived from an EMBL/GenBank/DDBJ whole genome shotgun (WGS) entry which is preliminary data.</text>
</comment>
<evidence type="ECO:0000256" key="4">
    <source>
        <dbReference type="ARBA" id="ARBA00011471"/>
    </source>
</evidence>
<evidence type="ECO:0000256" key="2">
    <source>
        <dbReference type="ARBA" id="ARBA00004249"/>
    </source>
</evidence>
<keyword evidence="15" id="KW-1185">Reference proteome</keyword>
<evidence type="ECO:0000256" key="1">
    <source>
        <dbReference type="ARBA" id="ARBA00003540"/>
    </source>
</evidence>
<evidence type="ECO:0000256" key="13">
    <source>
        <dbReference type="SAM" id="Phobius"/>
    </source>
</evidence>
<keyword evidence="6" id="KW-1003">Cell membrane</keyword>
<dbReference type="RefSeq" id="WP_167299767.1">
    <property type="nucleotide sequence ID" value="NZ_JAASQV010000002.1"/>
</dbReference>
<evidence type="ECO:0000256" key="6">
    <source>
        <dbReference type="ARBA" id="ARBA00022475"/>
    </source>
</evidence>
<dbReference type="AlphaFoldDB" id="A0A7X5V003"/>
<dbReference type="Proteomes" id="UP000564677">
    <property type="component" value="Unassembled WGS sequence"/>
</dbReference>
<dbReference type="PANTHER" id="PTHR30558:SF12">
    <property type="entry name" value="BIOPOLYMER TRANSPORT PROTEIN EXBD"/>
    <property type="match status" value="1"/>
</dbReference>
<evidence type="ECO:0000256" key="10">
    <source>
        <dbReference type="ARBA" id="ARBA00022989"/>
    </source>
</evidence>
<comment type="subunit">
    <text evidence="4">The accessory proteins ExbB and ExbD seem to form a complex with TonB.</text>
</comment>
<evidence type="ECO:0000313" key="15">
    <source>
        <dbReference type="Proteomes" id="UP000564677"/>
    </source>
</evidence>
<organism evidence="14 15">
    <name type="scientific">Sphingomonas leidyi</name>
    <dbReference type="NCBI Taxonomy" id="68569"/>
    <lineage>
        <taxon>Bacteria</taxon>
        <taxon>Pseudomonadati</taxon>
        <taxon>Pseudomonadota</taxon>
        <taxon>Alphaproteobacteria</taxon>
        <taxon>Sphingomonadales</taxon>
        <taxon>Sphingomonadaceae</taxon>
        <taxon>Sphingomonas</taxon>
    </lineage>
</organism>
<comment type="function">
    <text evidence="1">Involved in the TonB-dependent energy-dependent transport of various receptor-bound substrates.</text>
</comment>
<dbReference type="PANTHER" id="PTHR30558">
    <property type="entry name" value="EXBD MEMBRANE COMPONENT OF PMF-DRIVEN MACROMOLECULE IMPORT SYSTEM"/>
    <property type="match status" value="1"/>
</dbReference>
<evidence type="ECO:0000256" key="11">
    <source>
        <dbReference type="ARBA" id="ARBA00023136"/>
    </source>
</evidence>
<protein>
    <submittedName>
        <fullName evidence="14">Biopolymer transport protein ExbD</fullName>
    </submittedName>
</protein>
<dbReference type="GO" id="GO:0022857">
    <property type="term" value="F:transmembrane transporter activity"/>
    <property type="evidence" value="ECO:0007669"/>
    <property type="project" value="InterPro"/>
</dbReference>